<comment type="subcellular location">
    <subcellularLocation>
        <location evidence="1">Nucleus</location>
    </subcellularLocation>
</comment>
<dbReference type="SUPFAM" id="SSF57716">
    <property type="entry name" value="Glucocorticoid receptor-like (DNA-binding domain)"/>
    <property type="match status" value="1"/>
</dbReference>
<keyword evidence="4 8" id="KW-0863">Zinc-finger</keyword>
<keyword evidence="14" id="KW-1185">Reference proteome</keyword>
<dbReference type="FunFam" id="3.30.160.60:FF:000100">
    <property type="entry name" value="Zinc finger 45-like"/>
    <property type="match status" value="1"/>
</dbReference>
<protein>
    <submittedName>
        <fullName evidence="13">Uncharacterized protein</fullName>
    </submittedName>
</protein>
<evidence type="ECO:0000256" key="10">
    <source>
        <dbReference type="SAM" id="MobiDB-lite"/>
    </source>
</evidence>
<evidence type="ECO:0000259" key="11">
    <source>
        <dbReference type="PROSITE" id="PS50157"/>
    </source>
</evidence>
<dbReference type="SMART" id="SM00868">
    <property type="entry name" value="zf-AD"/>
    <property type="match status" value="1"/>
</dbReference>
<dbReference type="PROSITE" id="PS50157">
    <property type="entry name" value="ZINC_FINGER_C2H2_2"/>
    <property type="match status" value="7"/>
</dbReference>
<feature type="compositionally biased region" description="Basic and acidic residues" evidence="10">
    <location>
        <begin position="670"/>
        <end position="682"/>
    </location>
</feature>
<dbReference type="GO" id="GO:0005634">
    <property type="term" value="C:nucleus"/>
    <property type="evidence" value="ECO:0007669"/>
    <property type="project" value="UniProtKB-SubCell"/>
</dbReference>
<keyword evidence="2 9" id="KW-0479">Metal-binding</keyword>
<dbReference type="AlphaFoldDB" id="A0AAD8DN82"/>
<dbReference type="InterPro" id="IPR050331">
    <property type="entry name" value="Zinc_finger"/>
</dbReference>
<feature type="domain" description="C2H2-type" evidence="11">
    <location>
        <begin position="421"/>
        <end position="449"/>
    </location>
</feature>
<feature type="region of interest" description="Disordered" evidence="10">
    <location>
        <begin position="232"/>
        <end position="265"/>
    </location>
</feature>
<dbReference type="Pfam" id="PF00096">
    <property type="entry name" value="zf-C2H2"/>
    <property type="match status" value="4"/>
</dbReference>
<evidence type="ECO:0000313" key="13">
    <source>
        <dbReference type="EMBL" id="KAJ8710002.1"/>
    </source>
</evidence>
<dbReference type="GO" id="GO:0008270">
    <property type="term" value="F:zinc ion binding"/>
    <property type="evidence" value="ECO:0007669"/>
    <property type="project" value="UniProtKB-UniRule"/>
</dbReference>
<evidence type="ECO:0000256" key="3">
    <source>
        <dbReference type="ARBA" id="ARBA00022737"/>
    </source>
</evidence>
<evidence type="ECO:0000256" key="8">
    <source>
        <dbReference type="PROSITE-ProRule" id="PRU00042"/>
    </source>
</evidence>
<evidence type="ECO:0000256" key="7">
    <source>
        <dbReference type="ARBA" id="ARBA00023242"/>
    </source>
</evidence>
<sequence>MSNLQICRICLSTDVKMYEYDQFQLKSLYEEIMATKVNEKSGLPKCFCYQCAALLHKYHKFKEKCYTGQQALKEIVWKGQLSKKAVKNIDRKSKNLHTPLGIINVSKRVRTCIVKTTAKLKLATREPVEIDVASLSDDGDFFDNDDPTEDNKEHLVEEIDIEKIDIKEKKEDDDIELEKIEKDKDIDVVDDVEPKIQPTENVTLDIDKVFSDDDMPSDSEKVFVDDIKIVSDSESDSEPKAPVKKKRTRNGGNSKKKKAKDTIPKEKKFAVKTTKKAEMDPNNWLKINLTEEEAEAEFKSRGTHKRYLNAQYKCTDCLKGFSKEDMLKRHEKLRHSESNGPIECRFCHMRFKWKCFLNKHMRQHYTKYKCLRCDLVCPLETTALFHEEYHNGVTRKCDHCGEVFKHLTTYYTHLRTHRSEHVCTLCGASFVSVTGLGIHKKIKHVNAASVSTRITRIRTHRSEHVCTLCGASFVSVTGLGIHKKIKHVNAASELPQGEEQYCQRCDVKFETRKAYEEHLIHSANHVDGLEKRRQNLKRLTRIPTDCHICGKHFATQAACRKHHLAEHPRTSFFAPNERHICEICGMSLAPGSVSSHLNTHTREKLYTCNTCGRQFSSKGGMTTHQLTHTSEKPVACTLCDKRFKQVSSMKLHYRTYHLKEPYPKRNRKKKNDELSKDEYGHEDSDDNMTLDNFYARKY</sequence>
<dbReference type="GO" id="GO:0006355">
    <property type="term" value="P:regulation of DNA-templated transcription"/>
    <property type="evidence" value="ECO:0007669"/>
    <property type="project" value="UniProtKB-ARBA"/>
</dbReference>
<evidence type="ECO:0000259" key="12">
    <source>
        <dbReference type="PROSITE" id="PS51915"/>
    </source>
</evidence>
<keyword evidence="3" id="KW-0677">Repeat</keyword>
<dbReference type="InterPro" id="IPR012934">
    <property type="entry name" value="Znf_AD"/>
</dbReference>
<evidence type="ECO:0000256" key="2">
    <source>
        <dbReference type="ARBA" id="ARBA00022723"/>
    </source>
</evidence>
<dbReference type="SMART" id="SM00355">
    <property type="entry name" value="ZnF_C2H2"/>
    <property type="match status" value="11"/>
</dbReference>
<feature type="domain" description="C2H2-type" evidence="11">
    <location>
        <begin position="312"/>
        <end position="340"/>
    </location>
</feature>
<feature type="domain" description="C2H2-type" evidence="11">
    <location>
        <begin position="606"/>
        <end position="633"/>
    </location>
</feature>
<accession>A0AAD8DN82</accession>
<dbReference type="Pfam" id="PF13912">
    <property type="entry name" value="zf-C2H2_6"/>
    <property type="match status" value="2"/>
</dbReference>
<feature type="compositionally biased region" description="Basic residues" evidence="10">
    <location>
        <begin position="242"/>
        <end position="259"/>
    </location>
</feature>
<reference evidence="13" key="1">
    <citation type="submission" date="2023-03" db="EMBL/GenBank/DDBJ databases">
        <title>Chromosome-level genomes of two armyworms, Mythimna separata and Mythimna loreyi, provide insights into the biosynthesis and reception of sex pheromones.</title>
        <authorList>
            <person name="Zhao H."/>
        </authorList>
    </citation>
    <scope>NUCLEOTIDE SEQUENCE</scope>
    <source>
        <strain evidence="13">BeijingLab</strain>
        <tissue evidence="13">Pupa</tissue>
    </source>
</reference>
<dbReference type="InterPro" id="IPR036236">
    <property type="entry name" value="Znf_C2H2_sf"/>
</dbReference>
<keyword evidence="6" id="KW-0238">DNA-binding</keyword>
<feature type="domain" description="C2H2-type" evidence="11">
    <location>
        <begin position="464"/>
        <end position="492"/>
    </location>
</feature>
<feature type="region of interest" description="Disordered" evidence="10">
    <location>
        <begin position="657"/>
        <end position="698"/>
    </location>
</feature>
<evidence type="ECO:0000256" key="4">
    <source>
        <dbReference type="ARBA" id="ARBA00022771"/>
    </source>
</evidence>
<evidence type="ECO:0000313" key="14">
    <source>
        <dbReference type="Proteomes" id="UP001231518"/>
    </source>
</evidence>
<dbReference type="Pfam" id="PF07776">
    <property type="entry name" value="zf-AD"/>
    <property type="match status" value="1"/>
</dbReference>
<organism evidence="13 14">
    <name type="scientific">Mythimna separata</name>
    <name type="common">Oriental armyworm</name>
    <name type="synonym">Pseudaletia separata</name>
    <dbReference type="NCBI Taxonomy" id="271217"/>
    <lineage>
        <taxon>Eukaryota</taxon>
        <taxon>Metazoa</taxon>
        <taxon>Ecdysozoa</taxon>
        <taxon>Arthropoda</taxon>
        <taxon>Hexapoda</taxon>
        <taxon>Insecta</taxon>
        <taxon>Pterygota</taxon>
        <taxon>Neoptera</taxon>
        <taxon>Endopterygota</taxon>
        <taxon>Lepidoptera</taxon>
        <taxon>Glossata</taxon>
        <taxon>Ditrysia</taxon>
        <taxon>Noctuoidea</taxon>
        <taxon>Noctuidae</taxon>
        <taxon>Noctuinae</taxon>
        <taxon>Hadenini</taxon>
        <taxon>Mythimna</taxon>
    </lineage>
</organism>
<proteinExistence type="predicted"/>
<dbReference type="SUPFAM" id="SSF57667">
    <property type="entry name" value="beta-beta-alpha zinc fingers"/>
    <property type="match status" value="4"/>
</dbReference>
<dbReference type="EMBL" id="JARGEI010000023">
    <property type="protein sequence ID" value="KAJ8710002.1"/>
    <property type="molecule type" value="Genomic_DNA"/>
</dbReference>
<evidence type="ECO:0000256" key="5">
    <source>
        <dbReference type="ARBA" id="ARBA00022833"/>
    </source>
</evidence>
<keyword evidence="7" id="KW-0539">Nucleus</keyword>
<keyword evidence="5 9" id="KW-0862">Zinc</keyword>
<dbReference type="InterPro" id="IPR013087">
    <property type="entry name" value="Znf_C2H2_type"/>
</dbReference>
<feature type="binding site" evidence="9">
    <location>
        <position position="48"/>
    </location>
    <ligand>
        <name>Zn(2+)</name>
        <dbReference type="ChEBI" id="CHEBI:29105"/>
    </ligand>
</feature>
<feature type="domain" description="C2H2-type" evidence="11">
    <location>
        <begin position="395"/>
        <end position="422"/>
    </location>
</feature>
<name>A0AAD8DN82_MYTSE</name>
<feature type="domain" description="ZAD" evidence="12">
    <location>
        <begin position="5"/>
        <end position="75"/>
    </location>
</feature>
<dbReference type="PROSITE" id="PS00028">
    <property type="entry name" value="ZINC_FINGER_C2H2_1"/>
    <property type="match status" value="8"/>
</dbReference>
<dbReference type="PROSITE" id="PS51915">
    <property type="entry name" value="ZAD"/>
    <property type="match status" value="1"/>
</dbReference>
<dbReference type="PANTHER" id="PTHR16515:SF49">
    <property type="entry name" value="GASTRULA ZINC FINGER PROTEIN XLCGF49.1-LIKE-RELATED"/>
    <property type="match status" value="1"/>
</dbReference>
<feature type="binding site" evidence="9">
    <location>
        <position position="7"/>
    </location>
    <ligand>
        <name>Zn(2+)</name>
        <dbReference type="ChEBI" id="CHEBI:29105"/>
    </ligand>
</feature>
<feature type="binding site" evidence="9">
    <location>
        <position position="10"/>
    </location>
    <ligand>
        <name>Zn(2+)</name>
        <dbReference type="ChEBI" id="CHEBI:29105"/>
    </ligand>
</feature>
<dbReference type="GO" id="GO:0003677">
    <property type="term" value="F:DNA binding"/>
    <property type="evidence" value="ECO:0007669"/>
    <property type="project" value="UniProtKB-KW"/>
</dbReference>
<comment type="caution">
    <text evidence="13">The sequence shown here is derived from an EMBL/GenBank/DDBJ whole genome shotgun (WGS) entry which is preliminary data.</text>
</comment>
<evidence type="ECO:0000256" key="9">
    <source>
        <dbReference type="PROSITE-ProRule" id="PRU01263"/>
    </source>
</evidence>
<feature type="binding site" evidence="9">
    <location>
        <position position="51"/>
    </location>
    <ligand>
        <name>Zn(2+)</name>
        <dbReference type="ChEBI" id="CHEBI:29105"/>
    </ligand>
</feature>
<dbReference type="Proteomes" id="UP001231518">
    <property type="component" value="Chromosome 23"/>
</dbReference>
<feature type="domain" description="C2H2-type" evidence="11">
    <location>
        <begin position="342"/>
        <end position="369"/>
    </location>
</feature>
<feature type="compositionally biased region" description="Basic and acidic residues" evidence="10">
    <location>
        <begin position="232"/>
        <end position="241"/>
    </location>
</feature>
<evidence type="ECO:0000256" key="1">
    <source>
        <dbReference type="ARBA" id="ARBA00004123"/>
    </source>
</evidence>
<gene>
    <name evidence="13" type="ORF">PYW07_009368</name>
</gene>
<dbReference type="Gene3D" id="3.30.160.60">
    <property type="entry name" value="Classic Zinc Finger"/>
    <property type="match status" value="5"/>
</dbReference>
<evidence type="ECO:0000256" key="6">
    <source>
        <dbReference type="ARBA" id="ARBA00023125"/>
    </source>
</evidence>
<dbReference type="FunFam" id="3.30.160.60:FF:002343">
    <property type="entry name" value="Zinc finger protein 33A"/>
    <property type="match status" value="1"/>
</dbReference>
<dbReference type="PANTHER" id="PTHR16515">
    <property type="entry name" value="PR DOMAIN ZINC FINGER PROTEIN"/>
    <property type="match status" value="1"/>
</dbReference>
<feature type="domain" description="C2H2-type" evidence="11">
    <location>
        <begin position="634"/>
        <end position="662"/>
    </location>
</feature>